<feature type="chain" id="PRO_5041732017" description="Podocalyxin" evidence="21">
    <location>
        <begin position="21"/>
        <end position="520"/>
    </location>
</feature>
<keyword evidence="13" id="KW-0130">Cell adhesion</keyword>
<dbReference type="GO" id="GO:0001726">
    <property type="term" value="C:ruffle"/>
    <property type="evidence" value="ECO:0007669"/>
    <property type="project" value="UniProtKB-SubCell"/>
</dbReference>
<feature type="compositionally biased region" description="Low complexity" evidence="19">
    <location>
        <begin position="266"/>
        <end position="277"/>
    </location>
</feature>
<evidence type="ECO:0000256" key="7">
    <source>
        <dbReference type="ARBA" id="ARBA00004510"/>
    </source>
</evidence>
<keyword evidence="16" id="KW-0325">Glycoprotein</keyword>
<organism evidence="22 23">
    <name type="scientific">Eublepharis macularius</name>
    <name type="common">Leopard gecko</name>
    <name type="synonym">Cyrtodactylus macularius</name>
    <dbReference type="NCBI Taxonomy" id="481883"/>
    <lineage>
        <taxon>Eukaryota</taxon>
        <taxon>Metazoa</taxon>
        <taxon>Chordata</taxon>
        <taxon>Craniata</taxon>
        <taxon>Vertebrata</taxon>
        <taxon>Euteleostomi</taxon>
        <taxon>Lepidosauria</taxon>
        <taxon>Squamata</taxon>
        <taxon>Bifurcata</taxon>
        <taxon>Gekkota</taxon>
        <taxon>Eublepharidae</taxon>
        <taxon>Eublepharinae</taxon>
        <taxon>Eublepharis</taxon>
    </lineage>
</organism>
<dbReference type="PANTHER" id="PTHR12067">
    <property type="entry name" value="PODOCALYXIN"/>
    <property type="match status" value="1"/>
</dbReference>
<feature type="compositionally biased region" description="Polar residues" evidence="19">
    <location>
        <begin position="234"/>
        <end position="265"/>
    </location>
</feature>
<evidence type="ECO:0000256" key="13">
    <source>
        <dbReference type="ARBA" id="ARBA00022889"/>
    </source>
</evidence>
<comment type="subcellular location">
    <subcellularLocation>
        <location evidence="2">Apical cell membrane</location>
    </subcellularLocation>
    <subcellularLocation>
        <location evidence="6">Cell projection</location>
        <location evidence="6">Filopodium</location>
    </subcellularLocation>
    <subcellularLocation>
        <location evidence="7">Cell projection</location>
        <location evidence="7">Lamellipodium</location>
    </subcellularLocation>
    <subcellularLocation>
        <location evidence="1">Cell projection</location>
        <location evidence="1">Microvillus</location>
    </subcellularLocation>
    <subcellularLocation>
        <location evidence="4">Cell projection</location>
        <location evidence="4">Ruffle</location>
    </subcellularLocation>
    <subcellularLocation>
        <location evidence="3">Membrane raft</location>
    </subcellularLocation>
    <subcellularLocation>
        <location evidence="5">Membrane</location>
        <topology evidence="5">Single-pass type I membrane protein</topology>
    </subcellularLocation>
</comment>
<dbReference type="RefSeq" id="XP_054845330.1">
    <property type="nucleotide sequence ID" value="XM_054989355.1"/>
</dbReference>
<reference evidence="23" key="1">
    <citation type="submission" date="2025-08" db="UniProtKB">
        <authorList>
            <consortium name="RefSeq"/>
        </authorList>
    </citation>
    <scope>IDENTIFICATION</scope>
    <source>
        <tissue evidence="23">Blood</tissue>
    </source>
</reference>
<feature type="compositionally biased region" description="Polar residues" evidence="19">
    <location>
        <begin position="110"/>
        <end position="121"/>
    </location>
</feature>
<feature type="region of interest" description="Disordered" evidence="19">
    <location>
        <begin position="213"/>
        <end position="293"/>
    </location>
</feature>
<dbReference type="GO" id="GO:0030027">
    <property type="term" value="C:lamellipodium"/>
    <property type="evidence" value="ECO:0007669"/>
    <property type="project" value="UniProtKB-SubCell"/>
</dbReference>
<dbReference type="Pfam" id="PF06365">
    <property type="entry name" value="CD34_antigen"/>
    <property type="match status" value="1"/>
</dbReference>
<keyword evidence="14 20" id="KW-1133">Transmembrane helix</keyword>
<evidence type="ECO:0000256" key="12">
    <source>
        <dbReference type="ARBA" id="ARBA00022729"/>
    </source>
</evidence>
<evidence type="ECO:0000313" key="22">
    <source>
        <dbReference type="Proteomes" id="UP001190640"/>
    </source>
</evidence>
<evidence type="ECO:0000256" key="11">
    <source>
        <dbReference type="ARBA" id="ARBA00022692"/>
    </source>
</evidence>
<feature type="compositionally biased region" description="Low complexity" evidence="19">
    <location>
        <begin position="34"/>
        <end position="82"/>
    </location>
</feature>
<evidence type="ECO:0000256" key="2">
    <source>
        <dbReference type="ARBA" id="ARBA00004221"/>
    </source>
</evidence>
<dbReference type="GO" id="GO:0033634">
    <property type="term" value="P:positive regulation of cell-cell adhesion mediated by integrin"/>
    <property type="evidence" value="ECO:0007669"/>
    <property type="project" value="TreeGrafter"/>
</dbReference>
<dbReference type="InterPro" id="IPR013836">
    <property type="entry name" value="CD34/Podocalyxin"/>
</dbReference>
<name>A0AA97L738_EUBMA</name>
<feature type="transmembrane region" description="Helical" evidence="20">
    <location>
        <begin position="421"/>
        <end position="446"/>
    </location>
</feature>
<evidence type="ECO:0000256" key="19">
    <source>
        <dbReference type="SAM" id="MobiDB-lite"/>
    </source>
</evidence>
<feature type="compositionally biased region" description="Low complexity" evidence="19">
    <location>
        <begin position="148"/>
        <end position="174"/>
    </location>
</feature>
<keyword evidence="17" id="KW-0966">Cell projection</keyword>
<gene>
    <name evidence="23" type="primary">PODXL</name>
</gene>
<dbReference type="GO" id="GO:0032534">
    <property type="term" value="P:regulation of microvillus assembly"/>
    <property type="evidence" value="ECO:0007669"/>
    <property type="project" value="TreeGrafter"/>
</dbReference>
<dbReference type="GO" id="GO:0045121">
    <property type="term" value="C:membrane raft"/>
    <property type="evidence" value="ECO:0007669"/>
    <property type="project" value="UniProtKB-SubCell"/>
</dbReference>
<proteinExistence type="inferred from homology"/>
<comment type="similarity">
    <text evidence="8">Belongs to the podocalyxin family.</text>
</comment>
<evidence type="ECO:0000313" key="23">
    <source>
        <dbReference type="RefSeq" id="XP_054845330.1"/>
    </source>
</evidence>
<evidence type="ECO:0000256" key="1">
    <source>
        <dbReference type="ARBA" id="ARBA00004105"/>
    </source>
</evidence>
<accession>A0AA97L738</accession>
<sequence>MRPALLLLLLLGVLCRRGHADDTTALVTTIKESTSLGTTSATQSSGATVVTTPTAAAPGTPTTTSTTLSSQTTASSSQTTGPRETTTPKESSTGSASTPAGSSLGATTVKPASSVRTSTSDVAAATTPGPVSPPTSGVTATQPPPALSPSSAAVGTTGTTSSVSTSPKSVASTSLAQKPTNVAAATSPAVTPSQGHAGVTQGSTAVSQGYVTTANGQSAGSPGGSVAPAAGQPTPSKETQATTSTKPEGTPGTTVHPSSHAGSQATPSSPGVSVSTTIKGPPAQHNPPADKGNHTWFLSQIQIMCESAIPSENQAIVLTLNESTSCDHLTKSSVADPLLNTLCKTIKPNFNQSQDQCVVRLAPVADNPKGLAIVGISVQIHAVADELYESLKIKQAELAKLGVKNITYDGQIATLESEDRFSMPLIITIVCMAASLLLVAAIYGCCHQRISQRKDQQRLTEELQTMENGYHDNPTLEVMETSSEMQEKKVNLNGELGDSWIVPMDNLTKEDLDEEEDTHL</sequence>
<evidence type="ECO:0000256" key="17">
    <source>
        <dbReference type="ARBA" id="ARBA00023273"/>
    </source>
</evidence>
<keyword evidence="10" id="KW-1003">Cell membrane</keyword>
<keyword evidence="15 20" id="KW-0472">Membrane</keyword>
<feature type="signal peptide" evidence="21">
    <location>
        <begin position="1"/>
        <end position="20"/>
    </location>
</feature>
<dbReference type="PANTHER" id="PTHR12067:SF5">
    <property type="entry name" value="PODOCALYXIN"/>
    <property type="match status" value="1"/>
</dbReference>
<feature type="region of interest" description="Disordered" evidence="19">
    <location>
        <begin position="34"/>
        <end position="174"/>
    </location>
</feature>
<evidence type="ECO:0000256" key="18">
    <source>
        <dbReference type="ARBA" id="ARBA00031141"/>
    </source>
</evidence>
<dbReference type="GO" id="GO:0007155">
    <property type="term" value="P:cell adhesion"/>
    <property type="evidence" value="ECO:0007669"/>
    <property type="project" value="UniProtKB-KW"/>
</dbReference>
<dbReference type="GO" id="GO:0030175">
    <property type="term" value="C:filopodium"/>
    <property type="evidence" value="ECO:0007669"/>
    <property type="project" value="UniProtKB-SubCell"/>
</dbReference>
<dbReference type="GO" id="GO:0022408">
    <property type="term" value="P:negative regulation of cell-cell adhesion"/>
    <property type="evidence" value="ECO:0007669"/>
    <property type="project" value="TreeGrafter"/>
</dbReference>
<evidence type="ECO:0000256" key="9">
    <source>
        <dbReference type="ARBA" id="ARBA00017371"/>
    </source>
</evidence>
<dbReference type="GO" id="GO:0016477">
    <property type="term" value="P:cell migration"/>
    <property type="evidence" value="ECO:0007669"/>
    <property type="project" value="InterPro"/>
</dbReference>
<evidence type="ECO:0000256" key="21">
    <source>
        <dbReference type="SAM" id="SignalP"/>
    </source>
</evidence>
<dbReference type="GeneID" id="129336254"/>
<feature type="compositionally biased region" description="Low complexity" evidence="19">
    <location>
        <begin position="91"/>
        <end position="108"/>
    </location>
</feature>
<evidence type="ECO:0000256" key="10">
    <source>
        <dbReference type="ARBA" id="ARBA00022475"/>
    </source>
</evidence>
<dbReference type="CTD" id="5420"/>
<dbReference type="AlphaFoldDB" id="A0AA97L738"/>
<evidence type="ECO:0000256" key="4">
    <source>
        <dbReference type="ARBA" id="ARBA00004466"/>
    </source>
</evidence>
<evidence type="ECO:0000256" key="3">
    <source>
        <dbReference type="ARBA" id="ARBA00004285"/>
    </source>
</evidence>
<dbReference type="KEGG" id="emc:129336254"/>
<dbReference type="InterPro" id="IPR017403">
    <property type="entry name" value="PODXL"/>
</dbReference>
<feature type="compositionally biased region" description="Low complexity" evidence="19">
    <location>
        <begin position="122"/>
        <end position="139"/>
    </location>
</feature>
<dbReference type="Proteomes" id="UP001190640">
    <property type="component" value="Chromosome 9"/>
</dbReference>
<evidence type="ECO:0000256" key="8">
    <source>
        <dbReference type="ARBA" id="ARBA00007029"/>
    </source>
</evidence>
<evidence type="ECO:0000256" key="16">
    <source>
        <dbReference type="ARBA" id="ARBA00023180"/>
    </source>
</evidence>
<feature type="compositionally biased region" description="Low complexity" evidence="19">
    <location>
        <begin position="216"/>
        <end position="233"/>
    </location>
</feature>
<evidence type="ECO:0000256" key="20">
    <source>
        <dbReference type="SAM" id="Phobius"/>
    </source>
</evidence>
<dbReference type="GO" id="GO:0031528">
    <property type="term" value="C:microvillus membrane"/>
    <property type="evidence" value="ECO:0007669"/>
    <property type="project" value="TreeGrafter"/>
</dbReference>
<evidence type="ECO:0000256" key="15">
    <source>
        <dbReference type="ARBA" id="ARBA00023136"/>
    </source>
</evidence>
<keyword evidence="12 21" id="KW-0732">Signal</keyword>
<evidence type="ECO:0000256" key="14">
    <source>
        <dbReference type="ARBA" id="ARBA00022989"/>
    </source>
</evidence>
<evidence type="ECO:0000256" key="6">
    <source>
        <dbReference type="ARBA" id="ARBA00004486"/>
    </source>
</evidence>
<evidence type="ECO:0000256" key="5">
    <source>
        <dbReference type="ARBA" id="ARBA00004479"/>
    </source>
</evidence>
<protein>
    <recommendedName>
        <fullName evidence="9">Podocalyxin</fullName>
    </recommendedName>
    <alternativeName>
        <fullName evidence="18">Podocalyxin-like protein 1</fullName>
    </alternativeName>
</protein>
<keyword evidence="22" id="KW-1185">Reference proteome</keyword>
<dbReference type="GO" id="GO:0016324">
    <property type="term" value="C:apical plasma membrane"/>
    <property type="evidence" value="ECO:0007669"/>
    <property type="project" value="UniProtKB-SubCell"/>
</dbReference>
<keyword evidence="11 20" id="KW-0812">Transmembrane</keyword>